<keyword evidence="4" id="KW-1185">Reference proteome</keyword>
<evidence type="ECO:0000313" key="4">
    <source>
        <dbReference type="Proteomes" id="UP000273643"/>
    </source>
</evidence>
<organism evidence="3 4">
    <name type="scientific">Marinimicrobium koreense</name>
    <dbReference type="NCBI Taxonomy" id="306545"/>
    <lineage>
        <taxon>Bacteria</taxon>
        <taxon>Pseudomonadati</taxon>
        <taxon>Pseudomonadota</taxon>
        <taxon>Gammaproteobacteria</taxon>
        <taxon>Cellvibrionales</taxon>
        <taxon>Cellvibrionaceae</taxon>
        <taxon>Marinimicrobium</taxon>
    </lineage>
</organism>
<dbReference type="PANTHER" id="PTHR12149">
    <property type="entry name" value="FRUCTOSAMINE 3 KINASE-RELATED PROTEIN"/>
    <property type="match status" value="1"/>
</dbReference>
<dbReference type="GO" id="GO:0016301">
    <property type="term" value="F:kinase activity"/>
    <property type="evidence" value="ECO:0007669"/>
    <property type="project" value="UniProtKB-UniRule"/>
</dbReference>
<name>A0A3N1P070_9GAMM</name>
<evidence type="ECO:0000256" key="2">
    <source>
        <dbReference type="PIRNR" id="PIRNR006221"/>
    </source>
</evidence>
<protein>
    <submittedName>
        <fullName evidence="3">Fructosamine-3-kinase</fullName>
    </submittedName>
</protein>
<evidence type="ECO:0000256" key="1">
    <source>
        <dbReference type="ARBA" id="ARBA00009460"/>
    </source>
</evidence>
<accession>A0A3N1P070</accession>
<dbReference type="Pfam" id="PF03881">
    <property type="entry name" value="Fructosamin_kin"/>
    <property type="match status" value="1"/>
</dbReference>
<dbReference type="Proteomes" id="UP000273643">
    <property type="component" value="Unassembled WGS sequence"/>
</dbReference>
<comment type="similarity">
    <text evidence="1 2">Belongs to the fructosamine kinase family.</text>
</comment>
<dbReference type="AlphaFoldDB" id="A0A3N1P070"/>
<dbReference type="Gene3D" id="3.90.1200.10">
    <property type="match status" value="1"/>
</dbReference>
<gene>
    <name evidence="3" type="ORF">EDC38_0684</name>
</gene>
<dbReference type="PANTHER" id="PTHR12149:SF8">
    <property type="entry name" value="PROTEIN-RIBULOSAMINE 3-KINASE"/>
    <property type="match status" value="1"/>
</dbReference>
<keyword evidence="2 3" id="KW-0418">Kinase</keyword>
<dbReference type="Gene3D" id="3.30.200.20">
    <property type="entry name" value="Phosphorylase Kinase, domain 1"/>
    <property type="match status" value="1"/>
</dbReference>
<dbReference type="InterPro" id="IPR016477">
    <property type="entry name" value="Fructo-/Ketosamine-3-kinase"/>
</dbReference>
<keyword evidence="2" id="KW-0808">Transferase</keyword>
<reference evidence="3 4" key="1">
    <citation type="submission" date="2018-11" db="EMBL/GenBank/DDBJ databases">
        <title>Genomic Encyclopedia of Type Strains, Phase IV (KMG-IV): sequencing the most valuable type-strain genomes for metagenomic binning, comparative biology and taxonomic classification.</title>
        <authorList>
            <person name="Goeker M."/>
        </authorList>
    </citation>
    <scope>NUCLEOTIDE SEQUENCE [LARGE SCALE GENOMIC DNA]</scope>
    <source>
        <strain evidence="3 4">DSM 16974</strain>
    </source>
</reference>
<dbReference type="InterPro" id="IPR011009">
    <property type="entry name" value="Kinase-like_dom_sf"/>
</dbReference>
<proteinExistence type="inferred from homology"/>
<sequence length="281" mass="31186">MDAIKHWLKTELDTDVARTEPLSGGDICDTVRITTTDGRDLCIKQQATAPADFFLAEAAGLEALRATDTLRVPEVITAQPTFIALEYIAPGRPGPNYWRDLGEGLAALHRQPAPHFGFTMDNYCGRTPQPNPATTDGHAFFAEQRLMYQGRLAEAAGLLSSRELNKLETLCRKLPELLPEQAPALIHGDLWGGNIHCDETGNPVLIDPATHWGWPEAELAMTRLFGGFSGGFYEHYTQMNALDSGWQERVPLYNLYHLLNHLNLFGGGYHAQVNQIVSRYT</sequence>
<dbReference type="SUPFAM" id="SSF56112">
    <property type="entry name" value="Protein kinase-like (PK-like)"/>
    <property type="match status" value="1"/>
</dbReference>
<dbReference type="EMBL" id="RJUK01000001">
    <property type="protein sequence ID" value="ROQ20090.1"/>
    <property type="molecule type" value="Genomic_DNA"/>
</dbReference>
<comment type="caution">
    <text evidence="3">The sequence shown here is derived from an EMBL/GenBank/DDBJ whole genome shotgun (WGS) entry which is preliminary data.</text>
</comment>
<dbReference type="PIRSF" id="PIRSF006221">
    <property type="entry name" value="Ketosamine-3-kinase"/>
    <property type="match status" value="1"/>
</dbReference>
<evidence type="ECO:0000313" key="3">
    <source>
        <dbReference type="EMBL" id="ROQ20090.1"/>
    </source>
</evidence>